<dbReference type="PROSITE" id="PS50043">
    <property type="entry name" value="HTH_LUXR_2"/>
    <property type="match status" value="1"/>
</dbReference>
<evidence type="ECO:0000256" key="3">
    <source>
        <dbReference type="PROSITE-ProRule" id="PRU00169"/>
    </source>
</evidence>
<dbReference type="PANTHER" id="PTHR43214:SF43">
    <property type="entry name" value="TWO-COMPONENT RESPONSE REGULATOR"/>
    <property type="match status" value="1"/>
</dbReference>
<proteinExistence type="predicted"/>
<dbReference type="InterPro" id="IPR058245">
    <property type="entry name" value="NreC/VraR/RcsB-like_REC"/>
</dbReference>
<feature type="modified residue" description="4-aspartylphosphate" evidence="3">
    <location>
        <position position="59"/>
    </location>
</feature>
<dbReference type="EMBL" id="SODV01000001">
    <property type="protein sequence ID" value="TDX00024.1"/>
    <property type="molecule type" value="Genomic_DNA"/>
</dbReference>
<organism evidence="6 7">
    <name type="scientific">Dinghuibacter silviterrae</name>
    <dbReference type="NCBI Taxonomy" id="1539049"/>
    <lineage>
        <taxon>Bacteria</taxon>
        <taxon>Pseudomonadati</taxon>
        <taxon>Bacteroidota</taxon>
        <taxon>Chitinophagia</taxon>
        <taxon>Chitinophagales</taxon>
        <taxon>Chitinophagaceae</taxon>
        <taxon>Dinghuibacter</taxon>
    </lineage>
</organism>
<dbReference type="RefSeq" id="WP_133991228.1">
    <property type="nucleotide sequence ID" value="NZ_SODV01000001.1"/>
</dbReference>
<feature type="domain" description="Response regulatory" evidence="5">
    <location>
        <begin position="6"/>
        <end position="124"/>
    </location>
</feature>
<dbReference type="InterPro" id="IPR001789">
    <property type="entry name" value="Sig_transdc_resp-reg_receiver"/>
</dbReference>
<dbReference type="InterPro" id="IPR011006">
    <property type="entry name" value="CheY-like_superfamily"/>
</dbReference>
<dbReference type="InterPro" id="IPR016032">
    <property type="entry name" value="Sig_transdc_resp-reg_C-effctor"/>
</dbReference>
<keyword evidence="2" id="KW-0238">DNA-binding</keyword>
<name>A0A4R8DPK5_9BACT</name>
<evidence type="ECO:0000313" key="6">
    <source>
        <dbReference type="EMBL" id="TDX00024.1"/>
    </source>
</evidence>
<dbReference type="GO" id="GO:0006355">
    <property type="term" value="P:regulation of DNA-templated transcription"/>
    <property type="evidence" value="ECO:0007669"/>
    <property type="project" value="InterPro"/>
</dbReference>
<dbReference type="Pfam" id="PF00196">
    <property type="entry name" value="GerE"/>
    <property type="match status" value="1"/>
</dbReference>
<evidence type="ECO:0000256" key="2">
    <source>
        <dbReference type="ARBA" id="ARBA00023125"/>
    </source>
</evidence>
<dbReference type="Gene3D" id="3.40.50.2300">
    <property type="match status" value="1"/>
</dbReference>
<evidence type="ECO:0000259" key="5">
    <source>
        <dbReference type="PROSITE" id="PS50110"/>
    </source>
</evidence>
<dbReference type="PANTHER" id="PTHR43214">
    <property type="entry name" value="TWO-COMPONENT RESPONSE REGULATOR"/>
    <property type="match status" value="1"/>
</dbReference>
<dbReference type="GO" id="GO:0000160">
    <property type="term" value="P:phosphorelay signal transduction system"/>
    <property type="evidence" value="ECO:0007669"/>
    <property type="project" value="InterPro"/>
</dbReference>
<dbReference type="CDD" id="cd06170">
    <property type="entry name" value="LuxR_C_like"/>
    <property type="match status" value="1"/>
</dbReference>
<dbReference type="Proteomes" id="UP000294498">
    <property type="component" value="Unassembled WGS sequence"/>
</dbReference>
<dbReference type="SUPFAM" id="SSF52172">
    <property type="entry name" value="CheY-like"/>
    <property type="match status" value="1"/>
</dbReference>
<keyword evidence="1 3" id="KW-0597">Phosphoprotein</keyword>
<dbReference type="SUPFAM" id="SSF46894">
    <property type="entry name" value="C-terminal effector domain of the bipartite response regulators"/>
    <property type="match status" value="1"/>
</dbReference>
<dbReference type="GO" id="GO:0003677">
    <property type="term" value="F:DNA binding"/>
    <property type="evidence" value="ECO:0007669"/>
    <property type="project" value="UniProtKB-KW"/>
</dbReference>
<gene>
    <name evidence="6" type="ORF">EDB95_1040</name>
</gene>
<protein>
    <submittedName>
        <fullName evidence="6">LuxR family two component transcriptional regulator</fullName>
    </submittedName>
</protein>
<dbReference type="PROSITE" id="PS50110">
    <property type="entry name" value="RESPONSE_REGULATORY"/>
    <property type="match status" value="1"/>
</dbReference>
<accession>A0A4R8DPK5</accession>
<reference evidence="6 7" key="1">
    <citation type="submission" date="2019-03" db="EMBL/GenBank/DDBJ databases">
        <title>Genomic Encyclopedia of Type Strains, Phase IV (KMG-IV): sequencing the most valuable type-strain genomes for metagenomic binning, comparative biology and taxonomic classification.</title>
        <authorList>
            <person name="Goeker M."/>
        </authorList>
    </citation>
    <scope>NUCLEOTIDE SEQUENCE [LARGE SCALE GENOMIC DNA]</scope>
    <source>
        <strain evidence="6 7">DSM 100059</strain>
    </source>
</reference>
<dbReference type="SMART" id="SM00448">
    <property type="entry name" value="REC"/>
    <property type="match status" value="1"/>
</dbReference>
<dbReference type="InterPro" id="IPR039420">
    <property type="entry name" value="WalR-like"/>
</dbReference>
<comment type="caution">
    <text evidence="6">The sequence shown here is derived from an EMBL/GenBank/DDBJ whole genome shotgun (WGS) entry which is preliminary data.</text>
</comment>
<evidence type="ECO:0000256" key="1">
    <source>
        <dbReference type="ARBA" id="ARBA00022553"/>
    </source>
</evidence>
<evidence type="ECO:0000313" key="7">
    <source>
        <dbReference type="Proteomes" id="UP000294498"/>
    </source>
</evidence>
<keyword evidence="7" id="KW-1185">Reference proteome</keyword>
<dbReference type="InterPro" id="IPR000792">
    <property type="entry name" value="Tscrpt_reg_LuxR_C"/>
</dbReference>
<feature type="domain" description="HTH luxR-type" evidence="4">
    <location>
        <begin position="151"/>
        <end position="216"/>
    </location>
</feature>
<dbReference type="Pfam" id="PF00072">
    <property type="entry name" value="Response_reg"/>
    <property type="match status" value="1"/>
</dbReference>
<dbReference type="SMART" id="SM00421">
    <property type="entry name" value="HTH_LUXR"/>
    <property type="match status" value="1"/>
</dbReference>
<sequence length="224" mass="25393">MTAPIRLVIADDHEIFRDGLALMLSRQKHMILAGQASDGTELLSLVRETTPNVDVVLADIKMPNMDGIEATKVLLKEFPDLRIIALSMFSEENLIVEMLEAGAKGYLLKNADKQEILDAIASVMDNREYYCRDTSATLAGMIVKSNFNPFRKREVVEFSDREMEIIKLICRQFTAQEMGESLFLSRRTVEGYRTRILEKMNVKNTAGVVIYALKNKLISEKELL</sequence>
<evidence type="ECO:0000259" key="4">
    <source>
        <dbReference type="PROSITE" id="PS50043"/>
    </source>
</evidence>
<dbReference type="AlphaFoldDB" id="A0A4R8DPK5"/>
<dbReference type="OrthoDB" id="9797341at2"/>
<dbReference type="CDD" id="cd17535">
    <property type="entry name" value="REC_NarL-like"/>
    <property type="match status" value="1"/>
</dbReference>